<dbReference type="Proteomes" id="UP000235484">
    <property type="component" value="Unassembled WGS sequence"/>
</dbReference>
<dbReference type="AlphaFoldDB" id="A0A0U5D8V9"/>
<protein>
    <submittedName>
        <fullName evidence="2">Uncharacterized protein</fullName>
    </submittedName>
</protein>
<feature type="region of interest" description="Disordered" evidence="1">
    <location>
        <begin position="1"/>
        <end position="20"/>
    </location>
</feature>
<organism evidence="2 3">
    <name type="scientific">Limosilactobacillus reuteri</name>
    <name type="common">Lactobacillus reuteri</name>
    <dbReference type="NCBI Taxonomy" id="1598"/>
    <lineage>
        <taxon>Bacteria</taxon>
        <taxon>Bacillati</taxon>
        <taxon>Bacillota</taxon>
        <taxon>Bacilli</taxon>
        <taxon>Lactobacillales</taxon>
        <taxon>Lactobacillaceae</taxon>
        <taxon>Limosilactobacillus</taxon>
    </lineage>
</organism>
<evidence type="ECO:0000256" key="1">
    <source>
        <dbReference type="SAM" id="MobiDB-lite"/>
    </source>
</evidence>
<gene>
    <name evidence="2" type="ORF">LRLP16767_LR202_02172</name>
</gene>
<dbReference type="EMBL" id="LN887687">
    <property type="protein sequence ID" value="CUR42524.1"/>
    <property type="molecule type" value="Genomic_DNA"/>
</dbReference>
<accession>A0A0U5D8V9</accession>
<evidence type="ECO:0000313" key="3">
    <source>
        <dbReference type="Proteomes" id="UP000235484"/>
    </source>
</evidence>
<dbReference type="RefSeq" id="WP_102817004.1">
    <property type="nucleotide sequence ID" value="NZ_LN887687.1"/>
</dbReference>
<feature type="compositionally biased region" description="Polar residues" evidence="1">
    <location>
        <begin position="56"/>
        <end position="68"/>
    </location>
</feature>
<feature type="region of interest" description="Disordered" evidence="1">
    <location>
        <begin position="27"/>
        <end position="100"/>
    </location>
</feature>
<evidence type="ECO:0000313" key="2">
    <source>
        <dbReference type="EMBL" id="CUR42524.1"/>
    </source>
</evidence>
<name>A0A0U5D8V9_LIMRT</name>
<proteinExistence type="predicted"/>
<sequence>MNDLVSQYEPESDEDLDSTININNYDITIPDKGDFQLKKTTATKPSPEEETVDLGDSSQIDESYQQAEQAKGHDDTDQPADDIDINDYFGGRDDDEGLGL</sequence>
<reference evidence="3" key="1">
    <citation type="submission" date="2015-10" db="EMBL/GenBank/DDBJ databases">
        <authorList>
            <person name="Crossman L.C."/>
        </authorList>
    </citation>
    <scope>NUCLEOTIDE SEQUENCE [LARGE SCALE GENOMIC DNA]</scope>
    <source>
        <strain evidence="3">20-2</strain>
    </source>
</reference>